<dbReference type="Proteomes" id="UP000007722">
    <property type="component" value="Chromosome"/>
</dbReference>
<accession>D7DSC7</accession>
<evidence type="ECO:0000313" key="1">
    <source>
        <dbReference type="EMBL" id="ADI36037.1"/>
    </source>
</evidence>
<name>D7DSC7_METV3</name>
<keyword evidence="2" id="KW-1185">Reference proteome</keyword>
<dbReference type="KEGG" id="mvo:Mvol_0377"/>
<dbReference type="AlphaFoldDB" id="D7DSC7"/>
<dbReference type="InParanoid" id="D7DSC7"/>
<proteinExistence type="predicted"/>
<evidence type="ECO:0000313" key="2">
    <source>
        <dbReference type="Proteomes" id="UP000007722"/>
    </source>
</evidence>
<dbReference type="STRING" id="456320.Mvol_0377"/>
<dbReference type="HOGENOM" id="CLU_3075415_0_0_2"/>
<reference evidence="1 2" key="1">
    <citation type="submission" date="2010-05" db="EMBL/GenBank/DDBJ databases">
        <title>Complete sequence of Methanococcus voltae A3.</title>
        <authorList>
            <consortium name="US DOE Joint Genome Institute"/>
            <person name="Lucas S."/>
            <person name="Copeland A."/>
            <person name="Lapidus A."/>
            <person name="Cheng J.-F."/>
            <person name="Bruce D."/>
            <person name="Goodwin L."/>
            <person name="Pitluck S."/>
            <person name="Lowry S."/>
            <person name="Clum A."/>
            <person name="Land M."/>
            <person name="Hauser L."/>
            <person name="Kyrpides N."/>
            <person name="Mikhailova N."/>
            <person name="Whitman W.B."/>
            <person name="Woyke T."/>
        </authorList>
    </citation>
    <scope>NUCLEOTIDE SEQUENCE [LARGE SCALE GENOMIC DNA]</scope>
    <source>
        <strain evidence="2">ATCC BAA-1334 / A3</strain>
    </source>
</reference>
<sequence length="52" mass="5978">MNSKKSLKVIIKKGPANEVLRIEDSKVNGAKKEQKSKKDKHVRVLHYINVSY</sequence>
<organism evidence="1 2">
    <name type="scientific">Methanococcus voltae (strain ATCC BAA-1334 / A3)</name>
    <dbReference type="NCBI Taxonomy" id="456320"/>
    <lineage>
        <taxon>Archaea</taxon>
        <taxon>Methanobacteriati</taxon>
        <taxon>Methanobacteriota</taxon>
        <taxon>Methanomada group</taxon>
        <taxon>Methanococci</taxon>
        <taxon>Methanococcales</taxon>
        <taxon>Methanococcaceae</taxon>
        <taxon>Methanococcus</taxon>
    </lineage>
</organism>
<dbReference type="EMBL" id="CP002057">
    <property type="protein sequence ID" value="ADI36037.1"/>
    <property type="molecule type" value="Genomic_DNA"/>
</dbReference>
<gene>
    <name evidence="1" type="ordered locus">Mvol_0377</name>
</gene>
<protein>
    <submittedName>
        <fullName evidence="1">Uncharacterized protein</fullName>
    </submittedName>
</protein>